<dbReference type="Pfam" id="PF19904">
    <property type="entry name" value="DUF6377"/>
    <property type="match status" value="1"/>
</dbReference>
<evidence type="ECO:0000313" key="4">
    <source>
        <dbReference type="EMBL" id="ETK02643.1"/>
    </source>
</evidence>
<evidence type="ECO:0000256" key="2">
    <source>
        <dbReference type="SAM" id="Phobius"/>
    </source>
</evidence>
<accession>W2C6H8</accession>
<keyword evidence="2" id="KW-0472">Membrane</keyword>
<feature type="domain" description="DUF6377" evidence="3">
    <location>
        <begin position="257"/>
        <end position="504"/>
    </location>
</feature>
<protein>
    <submittedName>
        <fullName evidence="4">Regulatory protein</fullName>
    </submittedName>
</protein>
<evidence type="ECO:0000259" key="3">
    <source>
        <dbReference type="Pfam" id="PF19904"/>
    </source>
</evidence>
<reference evidence="4 5" key="1">
    <citation type="submission" date="2013-11" db="EMBL/GenBank/DDBJ databases">
        <title>Single cell genomics of uncultured Tannerella BU063 (oral taxon 286).</title>
        <authorList>
            <person name="Beall C.J."/>
            <person name="Campbell A.G."/>
            <person name="Griffen A.L."/>
            <person name="Podar M."/>
            <person name="Leys E.J."/>
        </authorList>
    </citation>
    <scope>NUCLEOTIDE SEQUENCE [LARGE SCALE GENOMIC DNA]</scope>
    <source>
        <strain evidence="4">Cell 2</strain>
    </source>
</reference>
<dbReference type="AlphaFoldDB" id="W2C6H8"/>
<dbReference type="InterPro" id="IPR045957">
    <property type="entry name" value="DUF6377"/>
</dbReference>
<gene>
    <name evidence="4" type="ORF">N425_02890</name>
</gene>
<dbReference type="SUPFAM" id="SSF48452">
    <property type="entry name" value="TPR-like"/>
    <property type="match status" value="1"/>
</dbReference>
<name>W2C6H8_9BACT</name>
<feature type="coiled-coil region" evidence="1">
    <location>
        <begin position="354"/>
        <end position="384"/>
    </location>
</feature>
<dbReference type="Proteomes" id="UP000018837">
    <property type="component" value="Unassembled WGS sequence"/>
</dbReference>
<sequence length="540" mass="62204">MQRDLRICLYIILCVCCAGGVQAGGRRDALRTLDDVIRRRAAFQADKERTIDSLRRRLYSAHTDAARFDLYSRLYEAYVAYQTDSALKLIHEKERLLPRLAEPRFRIDARLNRAGALTIAGMYKEALEVLQETTRSDIPPDLLQAYFHHFRTLYGHMAGYALTPDERREYLLRADRYRDSLLSVIPPADVNHRIIRADQLIARGRPAEAVRLLQPVADTCSQSVVMRFLAYTLADAYGRLGDRERQKRYLALSAEADLRLSVREYISLRQLAFLLYEDGDIDRAYDYMKCALEDAGACNARARIVEAAEIYPVIDRAYRIRSDRKQRTIVGLLLGSVLLAASLVLSLLHVYRQMQRLRQARRALSDANARLQTANDALSDVNRTLFEANAIKEEYIAQYINRCSVYIDKLDHYRRRLMKLAQSGRTDELLRTVRSTELIADERREFYAEFDRTFLGLFPHFVEEFNALLHPADRITPKAGERLTTELRIFALIRLGITDSARIAEFLGYSVTTIYNYRSKTRGKSTLDRDAFESAVMRIG</sequence>
<feature type="transmembrane region" description="Helical" evidence="2">
    <location>
        <begin position="329"/>
        <end position="351"/>
    </location>
</feature>
<dbReference type="EMBL" id="AYUF01000311">
    <property type="protein sequence ID" value="ETK02643.1"/>
    <property type="molecule type" value="Genomic_DNA"/>
</dbReference>
<dbReference type="Gene3D" id="1.25.40.10">
    <property type="entry name" value="Tetratricopeptide repeat domain"/>
    <property type="match status" value="1"/>
</dbReference>
<comment type="caution">
    <text evidence="4">The sequence shown here is derived from an EMBL/GenBank/DDBJ whole genome shotgun (WGS) entry which is preliminary data.</text>
</comment>
<keyword evidence="2" id="KW-0812">Transmembrane</keyword>
<dbReference type="InterPro" id="IPR011990">
    <property type="entry name" value="TPR-like_helical_dom_sf"/>
</dbReference>
<evidence type="ECO:0000256" key="1">
    <source>
        <dbReference type="SAM" id="Coils"/>
    </source>
</evidence>
<proteinExistence type="predicted"/>
<evidence type="ECO:0000313" key="5">
    <source>
        <dbReference type="Proteomes" id="UP000018837"/>
    </source>
</evidence>
<keyword evidence="2" id="KW-1133">Transmembrane helix</keyword>
<keyword evidence="1" id="KW-0175">Coiled coil</keyword>
<dbReference type="PATRIC" id="fig|1411148.3.peg.344"/>
<organism evidence="4 5">
    <name type="scientific">Tannerella sp. oral taxon BU063 isolate Cell 2</name>
    <dbReference type="NCBI Taxonomy" id="1411148"/>
    <lineage>
        <taxon>Bacteria</taxon>
        <taxon>Pseudomonadati</taxon>
        <taxon>Bacteroidota</taxon>
        <taxon>Bacteroidia</taxon>
        <taxon>Bacteroidales</taxon>
        <taxon>Tannerellaceae</taxon>
        <taxon>Tannerella</taxon>
    </lineage>
</organism>